<evidence type="ECO:0000313" key="3">
    <source>
        <dbReference type="Proteomes" id="UP001239267"/>
    </source>
</evidence>
<protein>
    <recommendedName>
        <fullName evidence="1">Suppressor of fused-like domain-containing protein</fullName>
    </recommendedName>
</protein>
<evidence type="ECO:0000313" key="2">
    <source>
        <dbReference type="EMBL" id="MDQ0147604.1"/>
    </source>
</evidence>
<keyword evidence="3" id="KW-1185">Reference proteome</keyword>
<name>A0AAJ1SXP2_9MICC</name>
<proteinExistence type="predicted"/>
<accession>A0AAJ1SXP2</accession>
<evidence type="ECO:0000259" key="1">
    <source>
        <dbReference type="Pfam" id="PF05076"/>
    </source>
</evidence>
<dbReference type="AlphaFoldDB" id="A0AAJ1SXP2"/>
<sequence length="202" mass="22603">MIDELHEHYTNAIGAEPVLHEMNTRTGKRMGVFEWPAGTTRLGVHLYASAGAGHYRKDDHRHAVELFAGVNHGGQEVLKAFANMALNVRESGTVPQHGVFVAGDWNIIESRKFTGWVLTERPDDFMPQLDLPDGHVVFLDALPVFPEEAEYRHGNRSDDLFDIWEAEGVKSWDLDRELPAGIEPGRKGISAWFSGRSSNVDD</sequence>
<dbReference type="RefSeq" id="WP_307362035.1">
    <property type="nucleotide sequence ID" value="NZ_JAUSTB010000015.1"/>
</dbReference>
<comment type="caution">
    <text evidence="2">The sequence shown here is derived from an EMBL/GenBank/DDBJ whole genome shotgun (WGS) entry which is preliminary data.</text>
</comment>
<reference evidence="2 3" key="1">
    <citation type="submission" date="2023-07" db="EMBL/GenBank/DDBJ databases">
        <title>Sorghum-associated microbial communities from plants grown in Nebraska, USA.</title>
        <authorList>
            <person name="Schachtman D."/>
        </authorList>
    </citation>
    <scope>NUCLEOTIDE SEQUENCE [LARGE SCALE GENOMIC DNA]</scope>
    <source>
        <strain evidence="2 3">DS1001</strain>
    </source>
</reference>
<dbReference type="Pfam" id="PF05076">
    <property type="entry name" value="SUFU"/>
    <property type="match status" value="1"/>
</dbReference>
<organism evidence="2 3">
    <name type="scientific">Pseudarthrobacter niigatensis</name>
    <dbReference type="NCBI Taxonomy" id="369935"/>
    <lineage>
        <taxon>Bacteria</taxon>
        <taxon>Bacillati</taxon>
        <taxon>Actinomycetota</taxon>
        <taxon>Actinomycetes</taxon>
        <taxon>Micrococcales</taxon>
        <taxon>Micrococcaceae</taxon>
        <taxon>Pseudarthrobacter</taxon>
    </lineage>
</organism>
<gene>
    <name evidence="2" type="ORF">J2T23_003522</name>
</gene>
<dbReference type="EMBL" id="JAUSTB010000015">
    <property type="protein sequence ID" value="MDQ0147604.1"/>
    <property type="molecule type" value="Genomic_DNA"/>
</dbReference>
<dbReference type="Proteomes" id="UP001239267">
    <property type="component" value="Unassembled WGS sequence"/>
</dbReference>
<dbReference type="InterPro" id="IPR020941">
    <property type="entry name" value="SUFU-like_domain"/>
</dbReference>
<feature type="domain" description="Suppressor of fused-like" evidence="1">
    <location>
        <begin position="43"/>
        <end position="177"/>
    </location>
</feature>